<dbReference type="AlphaFoldDB" id="A0A517KWL6"/>
<evidence type="ECO:0000313" key="3">
    <source>
        <dbReference type="Proteomes" id="UP000316270"/>
    </source>
</evidence>
<keyword evidence="3" id="KW-1185">Reference proteome</keyword>
<sequence>MTNKSSNPAAPMPQNAGAKSPPNLITIPPEIRQQILYYTFSDSTDADIRFFMNTCLLYAVSDYQNNDRLQKFGRGNINSHPTPYTYVWAHSLKQVHPILSEELGFVVKRVLDELEFEAFNHPVGGWRRDTIGKDVILKTKRWRGLFYGRGGLRNKQAVPLVAIPESIFSR</sequence>
<gene>
    <name evidence="2" type="ORF">FKW77_006420</name>
</gene>
<organism evidence="2 3">
    <name type="scientific">Venturia effusa</name>
    <dbReference type="NCBI Taxonomy" id="50376"/>
    <lineage>
        <taxon>Eukaryota</taxon>
        <taxon>Fungi</taxon>
        <taxon>Dikarya</taxon>
        <taxon>Ascomycota</taxon>
        <taxon>Pezizomycotina</taxon>
        <taxon>Dothideomycetes</taxon>
        <taxon>Pleosporomycetidae</taxon>
        <taxon>Venturiales</taxon>
        <taxon>Venturiaceae</taxon>
        <taxon>Venturia</taxon>
    </lineage>
</organism>
<dbReference type="OrthoDB" id="10411596at2759"/>
<evidence type="ECO:0000256" key="1">
    <source>
        <dbReference type="SAM" id="MobiDB-lite"/>
    </source>
</evidence>
<feature type="region of interest" description="Disordered" evidence="1">
    <location>
        <begin position="1"/>
        <end position="24"/>
    </location>
</feature>
<proteinExistence type="predicted"/>
<protein>
    <submittedName>
        <fullName evidence="2">Uncharacterized protein</fullName>
    </submittedName>
</protein>
<evidence type="ECO:0000313" key="2">
    <source>
        <dbReference type="EMBL" id="QDS67771.1"/>
    </source>
</evidence>
<name>A0A517KWL6_9PEZI</name>
<accession>A0A517KWL6</accession>
<dbReference type="Proteomes" id="UP000316270">
    <property type="component" value="Chromosome 1"/>
</dbReference>
<reference evidence="2 3" key="1">
    <citation type="submission" date="2019-07" db="EMBL/GenBank/DDBJ databases">
        <title>Finished genome of Venturia effusa.</title>
        <authorList>
            <person name="Young C.A."/>
            <person name="Cox M.P."/>
            <person name="Ganley A.R.D."/>
            <person name="David W.J."/>
        </authorList>
    </citation>
    <scope>NUCLEOTIDE SEQUENCE [LARGE SCALE GENOMIC DNA]</scope>
    <source>
        <strain evidence="3">albino</strain>
    </source>
</reference>
<dbReference type="EMBL" id="CP042185">
    <property type="protein sequence ID" value="QDS67771.1"/>
    <property type="molecule type" value="Genomic_DNA"/>
</dbReference>